<gene>
    <name evidence="2" type="ORF">AC230_24905</name>
</gene>
<name>A0A0K9XA39_9ACTN</name>
<dbReference type="Proteomes" id="UP000037288">
    <property type="component" value="Unassembled WGS sequence"/>
</dbReference>
<evidence type="ECO:0000313" key="2">
    <source>
        <dbReference type="EMBL" id="KNB49966.1"/>
    </source>
</evidence>
<feature type="compositionally biased region" description="Low complexity" evidence="1">
    <location>
        <begin position="126"/>
        <end position="136"/>
    </location>
</feature>
<organism evidence="2 3">
    <name type="scientific">Streptomyces caatingaensis</name>
    <dbReference type="NCBI Taxonomy" id="1678637"/>
    <lineage>
        <taxon>Bacteria</taxon>
        <taxon>Bacillati</taxon>
        <taxon>Actinomycetota</taxon>
        <taxon>Actinomycetes</taxon>
        <taxon>Kitasatosporales</taxon>
        <taxon>Streptomycetaceae</taxon>
        <taxon>Streptomyces</taxon>
    </lineage>
</organism>
<accession>A0A0K9XA39</accession>
<protein>
    <submittedName>
        <fullName evidence="2">Uncharacterized protein</fullName>
    </submittedName>
</protein>
<feature type="region of interest" description="Disordered" evidence="1">
    <location>
        <begin position="177"/>
        <end position="260"/>
    </location>
</feature>
<sequence>MDGAGAEPGVAAAGRRVVGRGGAGRGAEHGVHPLGGDGAEHHPGPGVREDRLGQQPGVLQLFADDDRHVRGPAVPQRDLEQLPGVRQALADGEFGQRGGPVHHDPQRPADVLGGRTALPARRVDGHQPPLGLPRGPLQRRRAAGRRGLRGRHALPAGQEGVLAGAAAVHHDRVRVRQRLEQHRPQQGRDARRGRPEGQQVRLGGLAAGAPDDGRDVEGALPVGHRQGAPDAGRVREPEDGLARGRHEALGPDAGRQRGQGGDVEGALLLVPDEAVLAVPARPYPQQVLDPGAGVALAVREVRGVAQPQGDEPAVPVEAVVVEDLPPGAPVAVERRGIPRRREVGHQRLVQRLEAGGQRVLAARRPLRPLASAPGAGRQQGGRGERRPVGHEGDDDDAGGGQQQGGAALVARRALPAAPPGRGQRPQAPGDGDHRVQHVPGAVGDGTGQLPAAGERGPAGYGAAGRRAVGQGAGDPSSAHHGLLWTTFGTGGTPRG</sequence>
<feature type="compositionally biased region" description="Low complexity" evidence="1">
    <location>
        <begin position="360"/>
        <end position="376"/>
    </location>
</feature>
<feature type="region of interest" description="Disordered" evidence="1">
    <location>
        <begin position="1"/>
        <end position="53"/>
    </location>
</feature>
<feature type="compositionally biased region" description="Basic and acidic residues" evidence="1">
    <location>
        <begin position="38"/>
        <end position="52"/>
    </location>
</feature>
<feature type="compositionally biased region" description="Basic and acidic residues" evidence="1">
    <location>
        <begin position="177"/>
        <end position="195"/>
    </location>
</feature>
<dbReference type="EMBL" id="LFXA01000017">
    <property type="protein sequence ID" value="KNB49966.1"/>
    <property type="molecule type" value="Genomic_DNA"/>
</dbReference>
<proteinExistence type="predicted"/>
<dbReference type="AlphaFoldDB" id="A0A0K9XA39"/>
<feature type="region of interest" description="Disordered" evidence="1">
    <location>
        <begin position="92"/>
        <end position="160"/>
    </location>
</feature>
<feature type="compositionally biased region" description="Basic and acidic residues" evidence="1">
    <location>
        <begin position="232"/>
        <end position="249"/>
    </location>
</feature>
<feature type="compositionally biased region" description="Basic residues" evidence="1">
    <location>
        <begin position="137"/>
        <end position="152"/>
    </location>
</feature>
<evidence type="ECO:0000256" key="1">
    <source>
        <dbReference type="SAM" id="MobiDB-lite"/>
    </source>
</evidence>
<dbReference type="PATRIC" id="fig|1678637.3.peg.5323"/>
<evidence type="ECO:0000313" key="3">
    <source>
        <dbReference type="Proteomes" id="UP000037288"/>
    </source>
</evidence>
<keyword evidence="3" id="KW-1185">Reference proteome</keyword>
<feature type="region of interest" description="Disordered" evidence="1">
    <location>
        <begin position="359"/>
        <end position="495"/>
    </location>
</feature>
<comment type="caution">
    <text evidence="2">The sequence shown here is derived from an EMBL/GenBank/DDBJ whole genome shotgun (WGS) entry which is preliminary data.</text>
</comment>
<feature type="compositionally biased region" description="Basic and acidic residues" evidence="1">
    <location>
        <begin position="382"/>
        <end position="391"/>
    </location>
</feature>
<feature type="compositionally biased region" description="Low complexity" evidence="1">
    <location>
        <begin position="404"/>
        <end position="429"/>
    </location>
</feature>
<feature type="compositionally biased region" description="Low complexity" evidence="1">
    <location>
        <begin position="1"/>
        <end position="16"/>
    </location>
</feature>
<reference evidence="3" key="1">
    <citation type="submission" date="2015-07" db="EMBL/GenBank/DDBJ databases">
        <title>Draft genome sequence of Streptomyces sp. CMAA 1322, a bacterium isolated from Caatinga biome, from dry forest semiarid of Brazil.</title>
        <authorList>
            <person name="Santos S.N."/>
            <person name="Gacesa R."/>
            <person name="Taketani R.G."/>
            <person name="Long P.F."/>
            <person name="Melo I.S."/>
        </authorList>
    </citation>
    <scope>NUCLEOTIDE SEQUENCE [LARGE SCALE GENOMIC DNA]</scope>
    <source>
        <strain evidence="3">CMAA 1322</strain>
    </source>
</reference>